<dbReference type="AlphaFoldDB" id="A0A382DXD7"/>
<accession>A0A382DXD7</accession>
<proteinExistence type="predicted"/>
<dbReference type="EMBL" id="UINC01041588">
    <property type="protein sequence ID" value="SVB43068.1"/>
    <property type="molecule type" value="Genomic_DNA"/>
</dbReference>
<name>A0A382DXD7_9ZZZZ</name>
<gene>
    <name evidence="1" type="ORF">METZ01_LOCUS195922</name>
</gene>
<evidence type="ECO:0000313" key="1">
    <source>
        <dbReference type="EMBL" id="SVB43068.1"/>
    </source>
</evidence>
<reference evidence="1" key="1">
    <citation type="submission" date="2018-05" db="EMBL/GenBank/DDBJ databases">
        <authorList>
            <person name="Lanie J.A."/>
            <person name="Ng W.-L."/>
            <person name="Kazmierczak K.M."/>
            <person name="Andrzejewski T.M."/>
            <person name="Davidsen T.M."/>
            <person name="Wayne K.J."/>
            <person name="Tettelin H."/>
            <person name="Glass J.I."/>
            <person name="Rusch D."/>
            <person name="Podicherti R."/>
            <person name="Tsui H.-C.T."/>
            <person name="Winkler M.E."/>
        </authorList>
    </citation>
    <scope>NUCLEOTIDE SEQUENCE</scope>
</reference>
<protein>
    <submittedName>
        <fullName evidence="1">Uncharacterized protein</fullName>
    </submittedName>
</protein>
<organism evidence="1">
    <name type="scientific">marine metagenome</name>
    <dbReference type="NCBI Taxonomy" id="408172"/>
    <lineage>
        <taxon>unclassified sequences</taxon>
        <taxon>metagenomes</taxon>
        <taxon>ecological metagenomes</taxon>
    </lineage>
</organism>
<sequence>MIGVASILYKLLLDDLAIKIFEEIKSQCVLNNAETDFAAIESMMQQYSILNHKDSEEVVVPPDKMVNL</sequence>